<evidence type="ECO:0000256" key="10">
    <source>
        <dbReference type="RuleBase" id="RU366046"/>
    </source>
</evidence>
<dbReference type="GO" id="GO:0003978">
    <property type="term" value="F:UDP-glucose 4-epimerase activity"/>
    <property type="evidence" value="ECO:0007669"/>
    <property type="project" value="UniProtKB-UniRule"/>
</dbReference>
<dbReference type="OrthoDB" id="9803010at2"/>
<evidence type="ECO:0000256" key="7">
    <source>
        <dbReference type="ARBA" id="ARBA00023027"/>
    </source>
</evidence>
<comment type="subunit">
    <text evidence="10">Homodimer.</text>
</comment>
<comment type="similarity">
    <text evidence="4 10">Belongs to the NAD(P)-dependent epimerase/dehydratase family.</text>
</comment>
<dbReference type="Gene3D" id="3.40.50.720">
    <property type="entry name" value="NAD(P)-binding Rossmann-like Domain"/>
    <property type="match status" value="1"/>
</dbReference>
<evidence type="ECO:0000256" key="5">
    <source>
        <dbReference type="ARBA" id="ARBA00013189"/>
    </source>
</evidence>
<dbReference type="InterPro" id="IPR036291">
    <property type="entry name" value="NAD(P)-bd_dom_sf"/>
</dbReference>
<evidence type="ECO:0000256" key="2">
    <source>
        <dbReference type="ARBA" id="ARBA00001911"/>
    </source>
</evidence>
<proteinExistence type="inferred from homology"/>
<evidence type="ECO:0000256" key="8">
    <source>
        <dbReference type="ARBA" id="ARBA00023235"/>
    </source>
</evidence>
<dbReference type="Proteomes" id="UP000078596">
    <property type="component" value="Chromosome"/>
</dbReference>
<gene>
    <name evidence="12" type="ORF">A9404_09615</name>
</gene>
<dbReference type="CDD" id="cd05247">
    <property type="entry name" value="UDP_G4E_1_SDR_e"/>
    <property type="match status" value="1"/>
</dbReference>
<feature type="domain" description="NAD-dependent epimerase/dehydratase" evidence="11">
    <location>
        <begin position="3"/>
        <end position="251"/>
    </location>
</feature>
<evidence type="ECO:0000256" key="3">
    <source>
        <dbReference type="ARBA" id="ARBA00004947"/>
    </source>
</evidence>
<evidence type="ECO:0000313" key="12">
    <source>
        <dbReference type="EMBL" id="ANJ68406.1"/>
    </source>
</evidence>
<comment type="catalytic activity">
    <reaction evidence="1 10">
        <text>UDP-alpha-D-glucose = UDP-alpha-D-galactose</text>
        <dbReference type="Rhea" id="RHEA:22168"/>
        <dbReference type="ChEBI" id="CHEBI:58885"/>
        <dbReference type="ChEBI" id="CHEBI:66914"/>
        <dbReference type="EC" id="5.1.3.2"/>
    </reaction>
</comment>
<comment type="cofactor">
    <cofactor evidence="2 10">
        <name>NAD(+)</name>
        <dbReference type="ChEBI" id="CHEBI:57540"/>
    </cofactor>
</comment>
<dbReference type="Gene3D" id="3.90.25.10">
    <property type="entry name" value="UDP-galactose 4-epimerase, domain 1"/>
    <property type="match status" value="1"/>
</dbReference>
<dbReference type="SUPFAM" id="SSF51735">
    <property type="entry name" value="NAD(P)-binding Rossmann-fold domains"/>
    <property type="match status" value="1"/>
</dbReference>
<dbReference type="Pfam" id="PF01370">
    <property type="entry name" value="Epimerase"/>
    <property type="match status" value="1"/>
</dbReference>
<evidence type="ECO:0000259" key="11">
    <source>
        <dbReference type="Pfam" id="PF01370"/>
    </source>
</evidence>
<dbReference type="InterPro" id="IPR005886">
    <property type="entry name" value="UDP_G4E"/>
</dbReference>
<protein>
    <recommendedName>
        <fullName evidence="6 10">UDP-glucose 4-epimerase</fullName>
        <ecNumber evidence="5 10">5.1.3.2</ecNumber>
    </recommendedName>
</protein>
<evidence type="ECO:0000256" key="6">
    <source>
        <dbReference type="ARBA" id="ARBA00018569"/>
    </source>
</evidence>
<dbReference type="EMBL" id="CP016027">
    <property type="protein sequence ID" value="ANJ68406.1"/>
    <property type="molecule type" value="Genomic_DNA"/>
</dbReference>
<reference evidence="12 13" key="1">
    <citation type="submission" date="2016-06" db="EMBL/GenBank/DDBJ databases">
        <title>Insight into the functional genes involving in sulfur oxidation in Pearl River water.</title>
        <authorList>
            <person name="Luo J."/>
            <person name="Tan X."/>
            <person name="Lin W."/>
        </authorList>
    </citation>
    <scope>NUCLEOTIDE SEQUENCE [LARGE SCALE GENOMIC DNA]</scope>
    <source>
        <strain evidence="12 13">LS2</strain>
    </source>
</reference>
<keyword evidence="8 10" id="KW-0413">Isomerase</keyword>
<evidence type="ECO:0000313" key="13">
    <source>
        <dbReference type="Proteomes" id="UP000078596"/>
    </source>
</evidence>
<dbReference type="GO" id="GO:0033499">
    <property type="term" value="P:galactose catabolic process via UDP-galactose, Leloir pathway"/>
    <property type="evidence" value="ECO:0007669"/>
    <property type="project" value="TreeGrafter"/>
</dbReference>
<evidence type="ECO:0000256" key="1">
    <source>
        <dbReference type="ARBA" id="ARBA00000083"/>
    </source>
</evidence>
<evidence type="ECO:0000256" key="9">
    <source>
        <dbReference type="ARBA" id="ARBA00023277"/>
    </source>
</evidence>
<keyword evidence="7 10" id="KW-0520">NAD</keyword>
<organism evidence="12 13">
    <name type="scientific">Halothiobacillus diazotrophicus</name>
    <dbReference type="NCBI Taxonomy" id="1860122"/>
    <lineage>
        <taxon>Bacteria</taxon>
        <taxon>Pseudomonadati</taxon>
        <taxon>Pseudomonadota</taxon>
        <taxon>Gammaproteobacteria</taxon>
        <taxon>Chromatiales</taxon>
        <taxon>Halothiobacillaceae</taxon>
        <taxon>Halothiobacillus</taxon>
    </lineage>
</organism>
<dbReference type="KEGG" id="haz:A9404_09615"/>
<name>A0A191ZKH5_9GAMM</name>
<dbReference type="NCBIfam" id="TIGR01179">
    <property type="entry name" value="galE"/>
    <property type="match status" value="1"/>
</dbReference>
<dbReference type="InterPro" id="IPR001509">
    <property type="entry name" value="Epimerase_deHydtase"/>
</dbReference>
<dbReference type="RefSeq" id="WP_066103168.1">
    <property type="nucleotide sequence ID" value="NZ_CP016027.1"/>
</dbReference>
<sequence>MNVLVVGGAGYIGAHMVKWLARAGHAVTTLDNLSTGHADAVRYGKRVIGDMADTALLDQVFTAERFDAVMHFAAFSLVAESIADPAIYYRNNVSHTINLLDAMRRHDVRQFIFSSSASTYGEPLQDLISEDHPQNPINPYGRSKWMVEQLLDDYASAYGLQSVCLRYFNAAGADPEGELGERHEPETHLIPLVLEAAAGQRAAITVFGTDYPTPDGSCIRDYIHVQDLCDAHLKALLWMQETGRSGRFNLGNGTGFSVLSVIEAARAVTGKPIPIVISDRRPGDPARLVADARLARSILGWVPAYPDLDRIIADAWRWTCRSRDR</sequence>
<dbReference type="EC" id="5.1.3.2" evidence="5 10"/>
<evidence type="ECO:0000256" key="4">
    <source>
        <dbReference type="ARBA" id="ARBA00007637"/>
    </source>
</evidence>
<comment type="pathway">
    <text evidence="3 10">Carbohydrate metabolism; galactose metabolism.</text>
</comment>
<dbReference type="PANTHER" id="PTHR43725">
    <property type="entry name" value="UDP-GLUCOSE 4-EPIMERASE"/>
    <property type="match status" value="1"/>
</dbReference>
<dbReference type="PANTHER" id="PTHR43725:SF53">
    <property type="entry name" value="UDP-ARABINOSE 4-EPIMERASE 1"/>
    <property type="match status" value="1"/>
</dbReference>
<dbReference type="STRING" id="1860122.A9404_09615"/>
<accession>A0A191ZKH5</accession>
<keyword evidence="13" id="KW-1185">Reference proteome</keyword>
<dbReference type="AlphaFoldDB" id="A0A191ZKH5"/>
<dbReference type="UniPathway" id="UPA00214"/>
<keyword evidence="9 10" id="KW-0119">Carbohydrate metabolism</keyword>